<protein>
    <recommendedName>
        <fullName evidence="5">Helicase C-terminal domain-containing protein</fullName>
    </recommendedName>
</protein>
<dbReference type="GO" id="GO:0006281">
    <property type="term" value="P:DNA repair"/>
    <property type="evidence" value="ECO:0007669"/>
    <property type="project" value="TreeGrafter"/>
</dbReference>
<feature type="region of interest" description="Disordered" evidence="4">
    <location>
        <begin position="1135"/>
        <end position="1178"/>
    </location>
</feature>
<dbReference type="InterPro" id="IPR049730">
    <property type="entry name" value="SNF2/RAD54-like_C"/>
</dbReference>
<dbReference type="GO" id="GO:0005634">
    <property type="term" value="C:nucleus"/>
    <property type="evidence" value="ECO:0007669"/>
    <property type="project" value="TreeGrafter"/>
</dbReference>
<dbReference type="SMART" id="SM00490">
    <property type="entry name" value="HELICc"/>
    <property type="match status" value="1"/>
</dbReference>
<evidence type="ECO:0000259" key="5">
    <source>
        <dbReference type="PROSITE" id="PS51194"/>
    </source>
</evidence>
<evidence type="ECO:0000256" key="4">
    <source>
        <dbReference type="SAM" id="MobiDB-lite"/>
    </source>
</evidence>
<reference evidence="6" key="1">
    <citation type="submission" date="2021-02" db="EMBL/GenBank/DDBJ databases">
        <title>Psilocybe cubensis genome.</title>
        <authorList>
            <person name="Mckernan K.J."/>
            <person name="Crawford S."/>
            <person name="Trippe A."/>
            <person name="Kane L.T."/>
            <person name="Mclaughlin S."/>
        </authorList>
    </citation>
    <scope>NUCLEOTIDE SEQUENCE [LARGE SCALE GENOMIC DNA]</scope>
    <source>
        <strain evidence="6">MGC-MH-2018</strain>
    </source>
</reference>
<evidence type="ECO:0000313" key="6">
    <source>
        <dbReference type="EMBL" id="KAG5171838.1"/>
    </source>
</evidence>
<dbReference type="Pfam" id="PF00176">
    <property type="entry name" value="SNF2-rel_dom"/>
    <property type="match status" value="1"/>
</dbReference>
<dbReference type="InterPro" id="IPR027417">
    <property type="entry name" value="P-loop_NTPase"/>
</dbReference>
<dbReference type="CDD" id="cd18793">
    <property type="entry name" value="SF2_C_SNF"/>
    <property type="match status" value="1"/>
</dbReference>
<accession>A0A8H7Y637</accession>
<keyword evidence="3" id="KW-0067">ATP-binding</keyword>
<feature type="region of interest" description="Disordered" evidence="4">
    <location>
        <begin position="487"/>
        <end position="546"/>
    </location>
</feature>
<dbReference type="AlphaFoldDB" id="A0A8H7Y637"/>
<dbReference type="EMBL" id="JAFIQS010000003">
    <property type="protein sequence ID" value="KAG5171838.1"/>
    <property type="molecule type" value="Genomic_DNA"/>
</dbReference>
<dbReference type="Gene3D" id="3.40.50.10810">
    <property type="entry name" value="Tandem AAA-ATPase domain"/>
    <property type="match status" value="1"/>
</dbReference>
<evidence type="ECO:0000256" key="1">
    <source>
        <dbReference type="ARBA" id="ARBA00022741"/>
    </source>
</evidence>
<feature type="compositionally biased region" description="Low complexity" evidence="4">
    <location>
        <begin position="498"/>
        <end position="507"/>
    </location>
</feature>
<dbReference type="OrthoDB" id="2801544at2759"/>
<feature type="compositionally biased region" description="Basic residues" evidence="4">
    <location>
        <begin position="833"/>
        <end position="842"/>
    </location>
</feature>
<proteinExistence type="predicted"/>
<dbReference type="InterPro" id="IPR001650">
    <property type="entry name" value="Helicase_C-like"/>
</dbReference>
<sequence length="1178" mass="133175">MVLRIYLIPYDLSGVKGVLKIRKDNVLIPARRLMRNLLPRISKDVEKWYGMERVMVDDPLIPHSSDTRTLADIYTDLASPRPIPVKGYGEIASRLLDFSDDLEGLGMRSSLYRYQRRSVAAMLHHEINTDTIPDPLYIPLKTVDNKTFFFQPGTMEVIVERQETDSFRGGILCEELGTGKTVMILSLIVATRNQISSPEPTIIDNRPIMTPLALRHFPSDVFASTRKQISSQKSPAEPTTIPTLVELMLHKARTSPNCTIPTDITSKRSSRLAEKEEEVEILPVGEMLKANVPFYFQHMVEPSNRERTQRRNKDLRPRIMYLTSATLIIVPANLLSQWDREIIKHCDVPLRVLILRAKTPVPIVQSLATDYDIILMSYTRFTTEANNADVSKLHTDTVCTCPEIPGSRVPRCSCQIPNVSPFLQIRWKRLVIDEGHVSSSLSTHLVPFVQLLSVERRWIVTGTPTTNLLGLSLGSKSVEEMDVKISISDVMEKDEDPTPSSTRSSTPHRTDSDEGMLESPSEADTNHSSMSLSESAASPPSSVQVTGSRVWNRYDREDLNKLSNMITYFIAVPQFNADKKLIPTHVIEPLLDPHGPRPGAIQVLNQVMEMVMIRHRIEDVEKDVVLPPVSQESVLLDLDPFVIRSFNALQAIITINAVDSQRTDQDYMFHPRNAEHLQDTVRNMSQICFWHIDENLYNARDLVRDAEIITKRAEDRNMPPSDISALKLAFDHLRNALSDSLWVSMQTHEDVPYRVYNLPQRIFNAWTRTPGQEPGCPPNQNGFMHADRLLKLHDMVVNMPLKSRSEDAIVELGGVTARRDMFIRQQYEESQRRKNKGHKRKRFSDEAPGSGSQLASDFGKKASAADTLKEMQMELDATLERIRMEEENDGDAHGSLPTVPSRENGPHIVSSLVASSPLVKLHIGSSASSKLNFIINEVQRYSPTEKFLIFSESPLSLAHVAESLELIGVKFLRFTTQVNPQFREQLVLTFETSETYRVFLMELKHGARGLNLISASRVIFCEPVWQADVESQAIKRAHRIGQTRPISVKTLAIRGTAEENMVARRTILKDSHEKLPKVIEEAGMRHYIANPKFISRPPVLTPINAFPLIHLPPEFDEPRFPVLTIRLPARPKVSPSLKRVRVEDPIEEETTPSTPGPANMSDDGSPKKKKKTIRFALP</sequence>
<dbReference type="GO" id="GO:0016787">
    <property type="term" value="F:hydrolase activity"/>
    <property type="evidence" value="ECO:0007669"/>
    <property type="project" value="UniProtKB-KW"/>
</dbReference>
<dbReference type="SMART" id="SM00487">
    <property type="entry name" value="DEXDc"/>
    <property type="match status" value="1"/>
</dbReference>
<feature type="domain" description="Helicase C-terminal" evidence="5">
    <location>
        <begin position="930"/>
        <end position="1083"/>
    </location>
</feature>
<evidence type="ECO:0000256" key="2">
    <source>
        <dbReference type="ARBA" id="ARBA00022801"/>
    </source>
</evidence>
<evidence type="ECO:0000256" key="3">
    <source>
        <dbReference type="ARBA" id="ARBA00022840"/>
    </source>
</evidence>
<dbReference type="Gene3D" id="3.40.50.300">
    <property type="entry name" value="P-loop containing nucleotide triphosphate hydrolases"/>
    <property type="match status" value="1"/>
</dbReference>
<comment type="caution">
    <text evidence="6">The sequence shown here is derived from an EMBL/GenBank/DDBJ whole genome shotgun (WGS) entry which is preliminary data.</text>
</comment>
<dbReference type="GO" id="GO:0008094">
    <property type="term" value="F:ATP-dependent activity, acting on DNA"/>
    <property type="evidence" value="ECO:0007669"/>
    <property type="project" value="TreeGrafter"/>
</dbReference>
<dbReference type="InterPro" id="IPR014001">
    <property type="entry name" value="Helicase_ATP-bd"/>
</dbReference>
<feature type="compositionally biased region" description="Basic residues" evidence="4">
    <location>
        <begin position="1167"/>
        <end position="1178"/>
    </location>
</feature>
<dbReference type="InterPro" id="IPR000330">
    <property type="entry name" value="SNF2_N"/>
</dbReference>
<dbReference type="GO" id="GO:0005524">
    <property type="term" value="F:ATP binding"/>
    <property type="evidence" value="ECO:0007669"/>
    <property type="project" value="UniProtKB-KW"/>
</dbReference>
<dbReference type="PROSITE" id="PS51194">
    <property type="entry name" value="HELICASE_CTER"/>
    <property type="match status" value="1"/>
</dbReference>
<dbReference type="PANTHER" id="PTHR45626">
    <property type="entry name" value="TRANSCRIPTION TERMINATION FACTOR 2-RELATED"/>
    <property type="match status" value="1"/>
</dbReference>
<feature type="compositionally biased region" description="Low complexity" evidence="4">
    <location>
        <begin position="528"/>
        <end position="542"/>
    </location>
</feature>
<keyword evidence="2" id="KW-0378">Hydrolase</keyword>
<name>A0A8H7Y637_PSICU</name>
<dbReference type="InterPro" id="IPR038718">
    <property type="entry name" value="SNF2-like_sf"/>
</dbReference>
<dbReference type="SUPFAM" id="SSF52540">
    <property type="entry name" value="P-loop containing nucleoside triphosphate hydrolases"/>
    <property type="match status" value="2"/>
</dbReference>
<dbReference type="InterPro" id="IPR050628">
    <property type="entry name" value="SNF2_RAD54_helicase_TF"/>
</dbReference>
<gene>
    <name evidence="6" type="ORF">JR316_003927</name>
</gene>
<organism evidence="6">
    <name type="scientific">Psilocybe cubensis</name>
    <name type="common">Psychedelic mushroom</name>
    <name type="synonym">Stropharia cubensis</name>
    <dbReference type="NCBI Taxonomy" id="181762"/>
    <lineage>
        <taxon>Eukaryota</taxon>
        <taxon>Fungi</taxon>
        <taxon>Dikarya</taxon>
        <taxon>Basidiomycota</taxon>
        <taxon>Agaricomycotina</taxon>
        <taxon>Agaricomycetes</taxon>
        <taxon>Agaricomycetidae</taxon>
        <taxon>Agaricales</taxon>
        <taxon>Agaricineae</taxon>
        <taxon>Strophariaceae</taxon>
        <taxon>Psilocybe</taxon>
    </lineage>
</organism>
<dbReference type="PANTHER" id="PTHR45626:SF51">
    <property type="entry name" value="SNF2-RELATED DOMAIN-CONTAINING PROTEIN"/>
    <property type="match status" value="1"/>
</dbReference>
<keyword evidence="1" id="KW-0547">Nucleotide-binding</keyword>
<dbReference type="Pfam" id="PF00271">
    <property type="entry name" value="Helicase_C"/>
    <property type="match status" value="1"/>
</dbReference>
<feature type="region of interest" description="Disordered" evidence="4">
    <location>
        <begin position="826"/>
        <end position="863"/>
    </location>
</feature>